<dbReference type="SMART" id="SM00342">
    <property type="entry name" value="HTH_ARAC"/>
    <property type="match status" value="1"/>
</dbReference>
<reference evidence="6" key="2">
    <citation type="submission" date="2022-10" db="EMBL/GenBank/DDBJ databases">
        <authorList>
            <person name="Kostovova I."/>
            <person name="Moravkova M."/>
            <person name="Pechar R."/>
        </authorList>
    </citation>
    <scope>NUCLEOTIDE SEQUENCE</scope>
    <source>
        <strain evidence="6">M356A</strain>
        <strain evidence="5">M490A</strain>
    </source>
</reference>
<evidence type="ECO:0000313" key="7">
    <source>
        <dbReference type="Proteomes" id="UP001143700"/>
    </source>
</evidence>
<evidence type="ECO:0000256" key="3">
    <source>
        <dbReference type="ARBA" id="ARBA00023163"/>
    </source>
</evidence>
<dbReference type="Proteomes" id="UP001143700">
    <property type="component" value="Unassembled WGS sequence"/>
</dbReference>
<dbReference type="PANTHER" id="PTHR43280:SF2">
    <property type="entry name" value="HTH-TYPE TRANSCRIPTIONAL REGULATOR EXSA"/>
    <property type="match status" value="1"/>
</dbReference>
<evidence type="ECO:0000313" key="6">
    <source>
        <dbReference type="EMBL" id="MDB6261916.1"/>
    </source>
</evidence>
<dbReference type="InterPro" id="IPR018060">
    <property type="entry name" value="HTH_AraC"/>
</dbReference>
<proteinExistence type="predicted"/>
<dbReference type="Proteomes" id="UP001141981">
    <property type="component" value="Unassembled WGS sequence"/>
</dbReference>
<dbReference type="SUPFAM" id="SSF51215">
    <property type="entry name" value="Regulatory protein AraC"/>
    <property type="match status" value="1"/>
</dbReference>
<dbReference type="Gene3D" id="1.10.10.60">
    <property type="entry name" value="Homeodomain-like"/>
    <property type="match status" value="2"/>
</dbReference>
<dbReference type="InterPro" id="IPR037923">
    <property type="entry name" value="HTH-like"/>
</dbReference>
<sequence>MAENKQTKLHEIVVPTSPLPVWYFIFNTDTGVPKYVAPHWHRGIELSYTLDGRITDFIIAGKHFDTQMGQILVVNTQVIHSVDSTIKKGNKTLSIIFPFDYVANLYPEINHQEIDINYPEKLNNDQKLAYSNLQGLLTQFYWLASSTQPLKNLKMQQIVDEVLLLLLERFTKEKPPESEMGQRKVYVINRLQFITQYVSNHYQEKLTLDSIAKKCNVSTEYLSRFFKKQMEITVDTYINNVRAQRAYFELKNTSHNLTQIAMNNGFSGVRTMNRAFDKLYGKTASQIKRNFKN</sequence>
<keyword evidence="2" id="KW-0238">DNA-binding</keyword>
<accession>A0A9X4AD32</accession>
<dbReference type="Pfam" id="PF12833">
    <property type="entry name" value="HTH_18"/>
    <property type="match status" value="1"/>
</dbReference>
<dbReference type="EMBL" id="JAOTGU010000004">
    <property type="protein sequence ID" value="MDB6261916.1"/>
    <property type="molecule type" value="Genomic_DNA"/>
</dbReference>
<evidence type="ECO:0000256" key="2">
    <source>
        <dbReference type="ARBA" id="ARBA00023125"/>
    </source>
</evidence>
<dbReference type="PANTHER" id="PTHR43280">
    <property type="entry name" value="ARAC-FAMILY TRANSCRIPTIONAL REGULATOR"/>
    <property type="match status" value="1"/>
</dbReference>
<dbReference type="RefSeq" id="WP_271862772.1">
    <property type="nucleotide sequence ID" value="NZ_JAOTGR010000025.1"/>
</dbReference>
<dbReference type="InterPro" id="IPR003313">
    <property type="entry name" value="AraC-bd"/>
</dbReference>
<reference evidence="6" key="1">
    <citation type="journal article" date="2022" name="Microorganisms">
        <title>Antibiotic Susceptibility, Resistance Gene Determinants and Corresponding Genomic Regions in Lactobacillus amylovorus Isolates Derived from Wild Boars and Domestic Pigs.</title>
        <authorList>
            <person name="Moravkova M."/>
            <person name="Kostovova I."/>
            <person name="Kavanova K."/>
            <person name="Pechar R."/>
            <person name="Stanek S."/>
            <person name="Brychta A."/>
            <person name="Zeman M."/>
            <person name="Kubasova T."/>
        </authorList>
    </citation>
    <scope>NUCLEOTIDE SEQUENCE</scope>
    <source>
        <strain evidence="6">M356A</strain>
        <strain evidence="5">M490A</strain>
    </source>
</reference>
<dbReference type="Gene3D" id="2.60.120.10">
    <property type="entry name" value="Jelly Rolls"/>
    <property type="match status" value="1"/>
</dbReference>
<evidence type="ECO:0000313" key="5">
    <source>
        <dbReference type="EMBL" id="MDB6258928.1"/>
    </source>
</evidence>
<feature type="domain" description="HTH araC/xylS-type" evidence="4">
    <location>
        <begin position="192"/>
        <end position="290"/>
    </location>
</feature>
<organism evidence="6 7">
    <name type="scientific">Lactobacillus amylovorus</name>
    <dbReference type="NCBI Taxonomy" id="1604"/>
    <lineage>
        <taxon>Bacteria</taxon>
        <taxon>Bacillati</taxon>
        <taxon>Bacillota</taxon>
        <taxon>Bacilli</taxon>
        <taxon>Lactobacillales</taxon>
        <taxon>Lactobacillaceae</taxon>
        <taxon>Lactobacillus</taxon>
    </lineage>
</organism>
<dbReference type="SUPFAM" id="SSF46689">
    <property type="entry name" value="Homeodomain-like"/>
    <property type="match status" value="2"/>
</dbReference>
<protein>
    <submittedName>
        <fullName evidence="6">AraC family transcriptional regulator</fullName>
    </submittedName>
</protein>
<keyword evidence="3" id="KW-0804">Transcription</keyword>
<gene>
    <name evidence="5" type="ORF">ODU72_09725</name>
    <name evidence="6" type="ORF">ODV15_04985</name>
</gene>
<dbReference type="GO" id="GO:0003700">
    <property type="term" value="F:DNA-binding transcription factor activity"/>
    <property type="evidence" value="ECO:0007669"/>
    <property type="project" value="InterPro"/>
</dbReference>
<name>A0A9X4AD32_LACAM</name>
<dbReference type="PROSITE" id="PS01124">
    <property type="entry name" value="HTH_ARAC_FAMILY_2"/>
    <property type="match status" value="1"/>
</dbReference>
<evidence type="ECO:0000259" key="4">
    <source>
        <dbReference type="PROSITE" id="PS01124"/>
    </source>
</evidence>
<dbReference type="InterPro" id="IPR009057">
    <property type="entry name" value="Homeodomain-like_sf"/>
</dbReference>
<evidence type="ECO:0000256" key="1">
    <source>
        <dbReference type="ARBA" id="ARBA00023015"/>
    </source>
</evidence>
<dbReference type="EMBL" id="JAOTGY010000027">
    <property type="protein sequence ID" value="MDB6258928.1"/>
    <property type="molecule type" value="Genomic_DNA"/>
</dbReference>
<keyword evidence="1" id="KW-0805">Transcription regulation</keyword>
<dbReference type="Pfam" id="PF02311">
    <property type="entry name" value="AraC_binding"/>
    <property type="match status" value="1"/>
</dbReference>
<comment type="caution">
    <text evidence="6">The sequence shown here is derived from an EMBL/GenBank/DDBJ whole genome shotgun (WGS) entry which is preliminary data.</text>
</comment>
<dbReference type="AlphaFoldDB" id="A0A9X4AD32"/>
<dbReference type="InterPro" id="IPR014710">
    <property type="entry name" value="RmlC-like_jellyroll"/>
</dbReference>
<dbReference type="GO" id="GO:0043565">
    <property type="term" value="F:sequence-specific DNA binding"/>
    <property type="evidence" value="ECO:0007669"/>
    <property type="project" value="InterPro"/>
</dbReference>